<organism evidence="10 11">
    <name type="scientific">Verruconis gallopava</name>
    <dbReference type="NCBI Taxonomy" id="253628"/>
    <lineage>
        <taxon>Eukaryota</taxon>
        <taxon>Fungi</taxon>
        <taxon>Dikarya</taxon>
        <taxon>Ascomycota</taxon>
        <taxon>Pezizomycotina</taxon>
        <taxon>Dothideomycetes</taxon>
        <taxon>Pleosporomycetidae</taxon>
        <taxon>Venturiales</taxon>
        <taxon>Sympoventuriaceae</taxon>
        <taxon>Verruconis</taxon>
    </lineage>
</organism>
<evidence type="ECO:0000313" key="11">
    <source>
        <dbReference type="Proteomes" id="UP000053259"/>
    </source>
</evidence>
<dbReference type="Pfam" id="PF01545">
    <property type="entry name" value="Cation_efflux"/>
    <property type="match status" value="1"/>
</dbReference>
<feature type="transmembrane region" description="Helical" evidence="7">
    <location>
        <begin position="318"/>
        <end position="337"/>
    </location>
</feature>
<dbReference type="GO" id="GO:0030003">
    <property type="term" value="P:intracellular monoatomic cation homeostasis"/>
    <property type="evidence" value="ECO:0007669"/>
    <property type="project" value="UniProtKB-ARBA"/>
</dbReference>
<keyword evidence="2" id="KW-0813">Transport</keyword>
<dbReference type="SUPFAM" id="SSF160240">
    <property type="entry name" value="Cation efflux protein cytoplasmic domain-like"/>
    <property type="match status" value="1"/>
</dbReference>
<feature type="transmembrane region" description="Helical" evidence="7">
    <location>
        <begin position="357"/>
        <end position="373"/>
    </location>
</feature>
<dbReference type="AlphaFoldDB" id="A0A0D2AD45"/>
<evidence type="ECO:0000256" key="7">
    <source>
        <dbReference type="SAM" id="Phobius"/>
    </source>
</evidence>
<accession>A0A0D2AD45</accession>
<evidence type="ECO:0000259" key="8">
    <source>
        <dbReference type="Pfam" id="PF01545"/>
    </source>
</evidence>
<dbReference type="Gene3D" id="3.30.70.1350">
    <property type="entry name" value="Cation efflux protein, cytoplasmic domain"/>
    <property type="match status" value="1"/>
</dbReference>
<dbReference type="InterPro" id="IPR036837">
    <property type="entry name" value="Cation_efflux_CTD_sf"/>
</dbReference>
<feature type="transmembrane region" description="Helical" evidence="7">
    <location>
        <begin position="233"/>
        <end position="255"/>
    </location>
</feature>
<dbReference type="InterPro" id="IPR027470">
    <property type="entry name" value="Cation_efflux_CTD"/>
</dbReference>
<evidence type="ECO:0000256" key="5">
    <source>
        <dbReference type="ARBA" id="ARBA00023136"/>
    </source>
</evidence>
<feature type="domain" description="Cation efflux protein cytoplasmic" evidence="9">
    <location>
        <begin position="415"/>
        <end position="485"/>
    </location>
</feature>
<reference evidence="10 11" key="1">
    <citation type="submission" date="2015-01" db="EMBL/GenBank/DDBJ databases">
        <title>The Genome Sequence of Ochroconis gallopava CBS43764.</title>
        <authorList>
            <consortium name="The Broad Institute Genomics Platform"/>
            <person name="Cuomo C."/>
            <person name="de Hoog S."/>
            <person name="Gorbushina A."/>
            <person name="Stielow B."/>
            <person name="Teixiera M."/>
            <person name="Abouelleil A."/>
            <person name="Chapman S.B."/>
            <person name="Priest M."/>
            <person name="Young S.K."/>
            <person name="Wortman J."/>
            <person name="Nusbaum C."/>
            <person name="Birren B."/>
        </authorList>
    </citation>
    <scope>NUCLEOTIDE SEQUENCE [LARGE SCALE GENOMIC DNA]</scope>
    <source>
        <strain evidence="10 11">CBS 43764</strain>
    </source>
</reference>
<keyword evidence="11" id="KW-1185">Reference proteome</keyword>
<feature type="transmembrane region" description="Helical" evidence="7">
    <location>
        <begin position="276"/>
        <end position="298"/>
    </location>
</feature>
<dbReference type="PANTHER" id="PTHR43840">
    <property type="entry name" value="MITOCHONDRIAL METAL TRANSPORTER 1-RELATED"/>
    <property type="match status" value="1"/>
</dbReference>
<evidence type="ECO:0000256" key="3">
    <source>
        <dbReference type="ARBA" id="ARBA00022692"/>
    </source>
</evidence>
<dbReference type="SUPFAM" id="SSF161111">
    <property type="entry name" value="Cation efflux protein transmembrane domain-like"/>
    <property type="match status" value="1"/>
</dbReference>
<proteinExistence type="predicted"/>
<evidence type="ECO:0000256" key="2">
    <source>
        <dbReference type="ARBA" id="ARBA00022448"/>
    </source>
</evidence>
<dbReference type="OrthoDB" id="78296at2759"/>
<evidence type="ECO:0000256" key="1">
    <source>
        <dbReference type="ARBA" id="ARBA00004141"/>
    </source>
</evidence>
<dbReference type="InterPro" id="IPR002524">
    <property type="entry name" value="Cation_efflux"/>
</dbReference>
<keyword evidence="4 7" id="KW-1133">Transmembrane helix</keyword>
<feature type="region of interest" description="Disordered" evidence="6">
    <location>
        <begin position="1"/>
        <end position="112"/>
    </location>
</feature>
<keyword evidence="5 7" id="KW-0472">Membrane</keyword>
<feature type="transmembrane region" description="Helical" evidence="7">
    <location>
        <begin position="379"/>
        <end position="396"/>
    </location>
</feature>
<dbReference type="EMBL" id="KN847539">
    <property type="protein sequence ID" value="KIW04858.1"/>
    <property type="molecule type" value="Genomic_DNA"/>
</dbReference>
<dbReference type="FunFam" id="1.20.1510.10:FF:000005">
    <property type="entry name" value="Putative Cation diffusion facilitator 1"/>
    <property type="match status" value="1"/>
</dbReference>
<feature type="domain" description="Cation efflux protein transmembrane" evidence="8">
    <location>
        <begin position="212"/>
        <end position="404"/>
    </location>
</feature>
<dbReference type="RefSeq" id="XP_016214727.1">
    <property type="nucleotide sequence ID" value="XM_016357323.1"/>
</dbReference>
<name>A0A0D2AD45_9PEZI</name>
<dbReference type="Pfam" id="PF16916">
    <property type="entry name" value="ZT_dimer"/>
    <property type="match status" value="1"/>
</dbReference>
<dbReference type="GO" id="GO:0016020">
    <property type="term" value="C:membrane"/>
    <property type="evidence" value="ECO:0007669"/>
    <property type="project" value="UniProtKB-SubCell"/>
</dbReference>
<evidence type="ECO:0000259" key="9">
    <source>
        <dbReference type="Pfam" id="PF16916"/>
    </source>
</evidence>
<dbReference type="Gene3D" id="1.20.1510.10">
    <property type="entry name" value="Cation efflux protein transmembrane domain"/>
    <property type="match status" value="1"/>
</dbReference>
<evidence type="ECO:0000313" key="10">
    <source>
        <dbReference type="EMBL" id="KIW04858.1"/>
    </source>
</evidence>
<dbReference type="STRING" id="253628.A0A0D2AD45"/>
<dbReference type="InterPro" id="IPR050291">
    <property type="entry name" value="CDF_Transporter"/>
</dbReference>
<dbReference type="NCBIfam" id="TIGR01297">
    <property type="entry name" value="CDF"/>
    <property type="match status" value="1"/>
</dbReference>
<dbReference type="InterPro" id="IPR027469">
    <property type="entry name" value="Cation_efflux_TMD_sf"/>
</dbReference>
<gene>
    <name evidence="10" type="ORF">PV09_04040</name>
</gene>
<dbReference type="InParanoid" id="A0A0D2AD45"/>
<dbReference type="PANTHER" id="PTHR43840:SF12">
    <property type="entry name" value="CATION DIFFUSION FACILITATOR 1 (AFU_ORTHOLOGUE AFUA_1G14440)"/>
    <property type="match status" value="1"/>
</dbReference>
<sequence>MSSETDLRHAISMRPHPFHTHPHANISRSESPAASHPQSRHDPIVPEAQPPLVHNKSAASKFGHSTAFEAVTPDDDNGVDPIARHVRESRDDDAGTLQGREDGDLERQTPPRYSVEADPYNLAKGLKTEDEIAAIKANTSRKRATAGRSSGIHLPLYSSGKDALHARKVGSFYENQNENIERLLKPVDDHRREAKELEGDTQLKYRLAVVGSFAANICLAILQIYGATSSGSLALFTTMADAIFDPASNICLILCNRAVKRVDARKYPSGKARIETAGNIAFCFLMTAVSLIIIVQSIVEISQGSNDWNGTRGFHLPAVIAVAIAFVTKLMLFLYCYALRNIYSQIRILWEDHRNDLLINGIGLGFSLMGSFVRWWIDPMGAIILSLIIITLWLRTARSEFMLLIGVSADTSTLQLITYVAMTHSPAISAIDTVRAYHSGPRLIVEVDIVMDPEDSLRNTHDVAEELQTKLENLPHVERAYVHVDYETSHKPEHYLKKEL</sequence>
<dbReference type="GO" id="GO:0008324">
    <property type="term" value="F:monoatomic cation transmembrane transporter activity"/>
    <property type="evidence" value="ECO:0007669"/>
    <property type="project" value="InterPro"/>
</dbReference>
<protein>
    <submittedName>
        <fullName evidence="10">Uncharacterized protein</fullName>
    </submittedName>
</protein>
<feature type="compositionally biased region" description="Basic and acidic residues" evidence="6">
    <location>
        <begin position="82"/>
        <end position="109"/>
    </location>
</feature>
<dbReference type="HOGENOM" id="CLU_013430_2_2_1"/>
<dbReference type="GO" id="GO:0098771">
    <property type="term" value="P:inorganic ion homeostasis"/>
    <property type="evidence" value="ECO:0007669"/>
    <property type="project" value="UniProtKB-ARBA"/>
</dbReference>
<dbReference type="Proteomes" id="UP000053259">
    <property type="component" value="Unassembled WGS sequence"/>
</dbReference>
<feature type="transmembrane region" description="Helical" evidence="7">
    <location>
        <begin position="205"/>
        <end position="227"/>
    </location>
</feature>
<dbReference type="FunFam" id="3.30.70.1350:FF:000003">
    <property type="entry name" value="Cation diffusion facilitator 1"/>
    <property type="match status" value="1"/>
</dbReference>
<dbReference type="InterPro" id="IPR058533">
    <property type="entry name" value="Cation_efflux_TM"/>
</dbReference>
<evidence type="ECO:0000256" key="6">
    <source>
        <dbReference type="SAM" id="MobiDB-lite"/>
    </source>
</evidence>
<comment type="subcellular location">
    <subcellularLocation>
        <location evidence="1">Membrane</location>
        <topology evidence="1">Multi-pass membrane protein</topology>
    </subcellularLocation>
</comment>
<evidence type="ECO:0000256" key="4">
    <source>
        <dbReference type="ARBA" id="ARBA00022989"/>
    </source>
</evidence>
<dbReference type="VEuPathDB" id="FungiDB:PV09_04040"/>
<dbReference type="GeneID" id="27312013"/>
<keyword evidence="3 7" id="KW-0812">Transmembrane</keyword>